<dbReference type="GO" id="GO:0005524">
    <property type="term" value="F:ATP binding"/>
    <property type="evidence" value="ECO:0007669"/>
    <property type="project" value="UniProtKB-UniRule"/>
</dbReference>
<evidence type="ECO:0000256" key="1">
    <source>
        <dbReference type="ARBA" id="ARBA00022515"/>
    </source>
</evidence>
<dbReference type="InterPro" id="IPR027417">
    <property type="entry name" value="P-loop_NTPase"/>
</dbReference>
<dbReference type="AlphaFoldDB" id="A0A6M8AYY7"/>
<keyword evidence="7 8" id="KW-0238">DNA-binding</keyword>
<evidence type="ECO:0000256" key="8">
    <source>
        <dbReference type="HAMAP-Rule" id="MF_00983"/>
    </source>
</evidence>
<dbReference type="KEGG" id="amam:HPC72_05360"/>
<evidence type="ECO:0000256" key="2">
    <source>
        <dbReference type="ARBA" id="ARBA00022705"/>
    </source>
</evidence>
<protein>
    <recommendedName>
        <fullName evidence="8">Probable replication restart protein PriA</fullName>
    </recommendedName>
    <alternativeName>
        <fullName evidence="8">Putative ATP-dependent DNA helicase PriA</fullName>
    </alternativeName>
</protein>
<evidence type="ECO:0000313" key="11">
    <source>
        <dbReference type="EMBL" id="QKD79749.1"/>
    </source>
</evidence>
<dbReference type="GO" id="GO:0006302">
    <property type="term" value="P:double-strand break repair"/>
    <property type="evidence" value="ECO:0007669"/>
    <property type="project" value="InterPro"/>
</dbReference>
<dbReference type="PANTHER" id="PTHR30580">
    <property type="entry name" value="PRIMOSOMAL PROTEIN N"/>
    <property type="match status" value="1"/>
</dbReference>
<feature type="region of interest" description="Disordered" evidence="9">
    <location>
        <begin position="623"/>
        <end position="649"/>
    </location>
</feature>
<feature type="binding site" evidence="8">
    <location>
        <position position="433"/>
    </location>
    <ligand>
        <name>Zn(2+)</name>
        <dbReference type="ChEBI" id="CHEBI:29105"/>
        <label>2</label>
    </ligand>
</feature>
<keyword evidence="4 8" id="KW-0547">Nucleotide-binding</keyword>
<keyword evidence="2 8" id="KW-0235">DNA replication</keyword>
<dbReference type="InterPro" id="IPR042115">
    <property type="entry name" value="PriA_3primeBD_sf"/>
</dbReference>
<dbReference type="GO" id="GO:1990077">
    <property type="term" value="C:primosome complex"/>
    <property type="evidence" value="ECO:0007669"/>
    <property type="project" value="UniProtKB-UniRule"/>
</dbReference>
<dbReference type="GO" id="GO:0043138">
    <property type="term" value="F:3'-5' DNA helicase activity"/>
    <property type="evidence" value="ECO:0007669"/>
    <property type="project" value="TreeGrafter"/>
</dbReference>
<evidence type="ECO:0000256" key="9">
    <source>
        <dbReference type="SAM" id="MobiDB-lite"/>
    </source>
</evidence>
<dbReference type="Pfam" id="PF17764">
    <property type="entry name" value="PriA_3primeBD"/>
    <property type="match status" value="1"/>
</dbReference>
<comment type="cofactor">
    <cofactor evidence="8">
        <name>Zn(2+)</name>
        <dbReference type="ChEBI" id="CHEBI:29105"/>
    </cofactor>
    <text evidence="8">Binds 2 zinc ions per subunit.</text>
</comment>
<dbReference type="SUPFAM" id="SSF52540">
    <property type="entry name" value="P-loop containing nucleoside triphosphate hydrolases"/>
    <property type="match status" value="1"/>
</dbReference>
<dbReference type="GO" id="GO:0006310">
    <property type="term" value="P:DNA recombination"/>
    <property type="evidence" value="ECO:0007669"/>
    <property type="project" value="InterPro"/>
</dbReference>
<keyword evidence="12" id="KW-1185">Reference proteome</keyword>
<evidence type="ECO:0000256" key="6">
    <source>
        <dbReference type="ARBA" id="ARBA00022840"/>
    </source>
</evidence>
<gene>
    <name evidence="8" type="primary">priA</name>
    <name evidence="11" type="ORF">HPC72_05360</name>
</gene>
<evidence type="ECO:0000256" key="5">
    <source>
        <dbReference type="ARBA" id="ARBA00022833"/>
    </source>
</evidence>
<evidence type="ECO:0000256" key="3">
    <source>
        <dbReference type="ARBA" id="ARBA00022723"/>
    </source>
</evidence>
<dbReference type="InterPro" id="IPR041222">
    <property type="entry name" value="PriA_3primeBD"/>
</dbReference>
<dbReference type="GO" id="GO:0006269">
    <property type="term" value="P:DNA replication, synthesis of primer"/>
    <property type="evidence" value="ECO:0007669"/>
    <property type="project" value="UniProtKB-KW"/>
</dbReference>
<evidence type="ECO:0000256" key="4">
    <source>
        <dbReference type="ARBA" id="ARBA00022741"/>
    </source>
</evidence>
<feature type="binding site" evidence="8">
    <location>
        <position position="448"/>
    </location>
    <ligand>
        <name>Zn(2+)</name>
        <dbReference type="ChEBI" id="CHEBI:29105"/>
        <label>1</label>
    </ligand>
</feature>
<keyword evidence="1 8" id="KW-0639">Primosome</keyword>
<dbReference type="GO" id="GO:0008270">
    <property type="term" value="F:zinc ion binding"/>
    <property type="evidence" value="ECO:0007669"/>
    <property type="project" value="UniProtKB-UniRule"/>
</dbReference>
<evidence type="ECO:0000256" key="7">
    <source>
        <dbReference type="ARBA" id="ARBA00023125"/>
    </source>
</evidence>
<keyword evidence="3 8" id="KW-0479">Metal-binding</keyword>
<dbReference type="GO" id="GO:0003677">
    <property type="term" value="F:DNA binding"/>
    <property type="evidence" value="ECO:0007669"/>
    <property type="project" value="UniProtKB-UniRule"/>
</dbReference>
<feature type="domain" description="Primosomal protein N' 3' DNA-binding" evidence="10">
    <location>
        <begin position="33"/>
        <end position="132"/>
    </location>
</feature>
<comment type="function">
    <text evidence="8">Initiates the restart of stalled replication forks, which reloads the replicative helicase on sites other than the origin of replication. Recognizes and binds to abandoned replication forks and remodels them to uncover a helicase loading site. Promotes assembly of the primosome at these replication forks.</text>
</comment>
<evidence type="ECO:0000259" key="10">
    <source>
        <dbReference type="Pfam" id="PF17764"/>
    </source>
</evidence>
<evidence type="ECO:0000313" key="12">
    <source>
        <dbReference type="Proteomes" id="UP000504752"/>
    </source>
</evidence>
<keyword evidence="6 8" id="KW-0067">ATP-binding</keyword>
<feature type="binding site" evidence="8">
    <location>
        <position position="445"/>
    </location>
    <ligand>
        <name>Zn(2+)</name>
        <dbReference type="ChEBI" id="CHEBI:29105"/>
        <label>1</label>
    </ligand>
</feature>
<name>A0A6M8AYY7_9ACTO</name>
<dbReference type="HAMAP" id="MF_00983">
    <property type="entry name" value="PriA"/>
    <property type="match status" value="1"/>
</dbReference>
<feature type="binding site" evidence="8">
    <location>
        <position position="419"/>
    </location>
    <ligand>
        <name>Zn(2+)</name>
        <dbReference type="ChEBI" id="CHEBI:29105"/>
        <label>2</label>
    </ligand>
</feature>
<feature type="binding site" evidence="8">
    <location>
        <position position="416"/>
    </location>
    <ligand>
        <name>Zn(2+)</name>
        <dbReference type="ChEBI" id="CHEBI:29105"/>
        <label>2</label>
    </ligand>
</feature>
<dbReference type="RefSeq" id="WP_159523792.1">
    <property type="nucleotide sequence ID" value="NZ_CP053642.1"/>
</dbReference>
<feature type="binding site" evidence="8">
    <location>
        <position position="410"/>
    </location>
    <ligand>
        <name>Zn(2+)</name>
        <dbReference type="ChEBI" id="CHEBI:29105"/>
        <label>1</label>
    </ligand>
</feature>
<dbReference type="PANTHER" id="PTHR30580:SF0">
    <property type="entry name" value="PRIMOSOMAL PROTEIN N"/>
    <property type="match status" value="1"/>
</dbReference>
<comment type="caution">
    <text evidence="8">As this protein does not have any detectable helicase domains, it probably does not have helicase activity.</text>
</comment>
<dbReference type="Gene3D" id="3.40.1440.60">
    <property type="entry name" value="PriA, 3(prime) DNA-binding domain"/>
    <property type="match status" value="1"/>
</dbReference>
<dbReference type="InterPro" id="IPR005259">
    <property type="entry name" value="PriA"/>
</dbReference>
<proteinExistence type="inferred from homology"/>
<reference evidence="11 12" key="1">
    <citation type="submission" date="2020-05" db="EMBL/GenBank/DDBJ databases">
        <title>Actinomyces sp. zg-325.</title>
        <authorList>
            <person name="Yang C."/>
        </authorList>
    </citation>
    <scope>NUCLEOTIDE SEQUENCE [LARGE SCALE GENOMIC DNA]</scope>
    <source>
        <strain evidence="12">zg-325</strain>
    </source>
</reference>
<dbReference type="Proteomes" id="UP000504752">
    <property type="component" value="Chromosome"/>
</dbReference>
<organism evidence="11 12">
    <name type="scientific">Actinomyces marmotae</name>
    <dbReference type="NCBI Taxonomy" id="2737173"/>
    <lineage>
        <taxon>Bacteria</taxon>
        <taxon>Bacillati</taxon>
        <taxon>Actinomycetota</taxon>
        <taxon>Actinomycetes</taxon>
        <taxon>Actinomycetales</taxon>
        <taxon>Actinomycetaceae</taxon>
        <taxon>Actinomyces</taxon>
    </lineage>
</organism>
<feature type="binding site" evidence="8">
    <location>
        <position position="436"/>
    </location>
    <ligand>
        <name>Zn(2+)</name>
        <dbReference type="ChEBI" id="CHEBI:29105"/>
        <label>2</label>
    </ligand>
</feature>
<dbReference type="Gene3D" id="3.40.50.300">
    <property type="entry name" value="P-loop containing nucleotide triphosphate hydrolases"/>
    <property type="match status" value="1"/>
</dbReference>
<dbReference type="EMBL" id="CP053642">
    <property type="protein sequence ID" value="QKD79749.1"/>
    <property type="molecule type" value="Genomic_DNA"/>
</dbReference>
<dbReference type="GO" id="GO:0006270">
    <property type="term" value="P:DNA replication initiation"/>
    <property type="evidence" value="ECO:0007669"/>
    <property type="project" value="TreeGrafter"/>
</dbReference>
<keyword evidence="5 8" id="KW-0862">Zinc</keyword>
<accession>A0A6M8AYY7</accession>
<comment type="similarity">
    <text evidence="8">Belongs to the helicase family. PriA subfamily.</text>
</comment>
<feature type="binding site" evidence="8">
    <location>
        <position position="407"/>
    </location>
    <ligand>
        <name>Zn(2+)</name>
        <dbReference type="ChEBI" id="CHEBI:29105"/>
        <label>1</label>
    </ligand>
</feature>
<sequence>MKRTAQQGELIAAPARPERTITAPDGVIDPVARVLLDTPVSHLDRLFDYRVPAALDADARVGTRVAVRFGGQEAHGWVWERDSTTTHPGALTPVRRVISDLPVLTPATMRLAESLAERGAGSRPDVLRVAVPPRHARAEASAREGPAPVLPRWPAPGSGGWAAYEGGAEMLRSLADGGAPRSVVTVLPGREGVTASWPELLADAAQAALSAGRGVLVLVATAEMAEDLASALTALLPGEPVVTLAADHGPARRYRAFTRLLLGRARVVVGTRGAAFAPVADLGLAVIWDDGDDRLAERHAPYAHARTVLALRSSLERCGLLIASHARSVEAQAYVERGWAASLAAPRSVVRAAAPRVEVPGVELEAEGASGAARFPSFAHRAVRAAVEAGPVLIQVPRGGYAPLVACDRCRAPARCATCGGPMTMERGGTTSCRWCGRSPHGWHCESCGSERLRMRSVGSARTGEELGRAFPGVGVVVSGAREDHGVIAEVDDSPRLVVATPGAEPVAQGGYRTVILMDAGALSSRVDMGATVEAVRRWTNAAALAAPGARVIVLGGPEPVAAQHFLRWDHEGFARRELAERMELHLPPAWRTACLDGPRRAVEDLLMAGQDEGYEALGPVEAPRAGGGRATDSAQASQATHRGLLRAPAPRGRELAAWLRHRLRDRSARREDPIRVELDPTRLW</sequence>
<comment type="subunit">
    <text evidence="8">Component of the replication restart primosome.</text>
</comment>